<evidence type="ECO:0000259" key="1">
    <source>
        <dbReference type="Pfam" id="PF12937"/>
    </source>
</evidence>
<gene>
    <name evidence="2" type="ORF">EVG20_g11665</name>
</gene>
<organism evidence="2 3">
    <name type="scientific">Dentipellis fragilis</name>
    <dbReference type="NCBI Taxonomy" id="205917"/>
    <lineage>
        <taxon>Eukaryota</taxon>
        <taxon>Fungi</taxon>
        <taxon>Dikarya</taxon>
        <taxon>Basidiomycota</taxon>
        <taxon>Agaricomycotina</taxon>
        <taxon>Agaricomycetes</taxon>
        <taxon>Russulales</taxon>
        <taxon>Hericiaceae</taxon>
        <taxon>Dentipellis</taxon>
    </lineage>
</organism>
<sequence length="502" mass="57143">MSSPNSFWYTTAMHRLHPFDDVLPLAAEDEVLDARGKVDAELAAMQLAMCDMRTRRNALSRIASLPPEVLSNVFSFHAVMNPICAHERGGPRRLGWIAVTHVCRRWRLTALQQPRLWGDISFEIGQRWTEEMLLRAKSAPISIRRMPPYPFKGHELISKHFHHICHLRLSDTSRDLLPVIQCLTSPAMMLISLELDARARRWSNEAGHPFFRLPSNLFANHSPYLRHVKLSSIGISWRAPFMMNLVHLEISTASRVSPVAGVSDGAMHDEAFAQMSLPTAFEELLSCLVRMPELETLALINCLPSRSPDSDAYCPVALDHLKTLTLAGTISQCSDLLLYLSLPESCVVDFSFDYDSINDQSIDSIIYWFIPFCNHRHFTQPIRSFSVIDDSNQRLRISFWRRSFPANLISSSRSFPAIPDVTFSLPRPESPGDDAPGGMALSHILEQIFLSIRMDSLYAFSILSKAEFANHWTPGKWADLIGLRLQPFHLFTMYMWFILYTQ</sequence>
<comment type="caution">
    <text evidence="2">The sequence shown here is derived from an EMBL/GenBank/DDBJ whole genome shotgun (WGS) entry which is preliminary data.</text>
</comment>
<dbReference type="STRING" id="205917.A0A4Y9XLF3"/>
<dbReference type="Pfam" id="PF12937">
    <property type="entry name" value="F-box-like"/>
    <property type="match status" value="1"/>
</dbReference>
<dbReference type="Gene3D" id="1.20.1280.50">
    <property type="match status" value="1"/>
</dbReference>
<proteinExistence type="predicted"/>
<reference evidence="2 3" key="1">
    <citation type="submission" date="2019-02" db="EMBL/GenBank/DDBJ databases">
        <title>Genome sequencing of the rare red list fungi Dentipellis fragilis.</title>
        <authorList>
            <person name="Buettner E."/>
            <person name="Kellner H."/>
        </authorList>
    </citation>
    <scope>NUCLEOTIDE SEQUENCE [LARGE SCALE GENOMIC DNA]</scope>
    <source>
        <strain evidence="2 3">DSM 105465</strain>
    </source>
</reference>
<keyword evidence="3" id="KW-1185">Reference proteome</keyword>
<accession>A0A4Y9XLF3</accession>
<name>A0A4Y9XLF3_9AGAM</name>
<protein>
    <recommendedName>
        <fullName evidence="1">F-box domain-containing protein</fullName>
    </recommendedName>
</protein>
<dbReference type="EMBL" id="SEOQ01001954">
    <property type="protein sequence ID" value="TFY50193.1"/>
    <property type="molecule type" value="Genomic_DNA"/>
</dbReference>
<dbReference type="AlphaFoldDB" id="A0A4Y9XLF3"/>
<dbReference type="InterPro" id="IPR001810">
    <property type="entry name" value="F-box_dom"/>
</dbReference>
<feature type="domain" description="F-box" evidence="1">
    <location>
        <begin position="62"/>
        <end position="122"/>
    </location>
</feature>
<evidence type="ECO:0000313" key="2">
    <source>
        <dbReference type="EMBL" id="TFY50193.1"/>
    </source>
</evidence>
<dbReference type="Proteomes" id="UP000298327">
    <property type="component" value="Unassembled WGS sequence"/>
</dbReference>
<evidence type="ECO:0000313" key="3">
    <source>
        <dbReference type="Proteomes" id="UP000298327"/>
    </source>
</evidence>
<dbReference type="OrthoDB" id="2884925at2759"/>